<feature type="domain" description="4Fe-4S Mo/W bis-MGD-type" evidence="17">
    <location>
        <begin position="43"/>
        <end position="102"/>
    </location>
</feature>
<dbReference type="InterPro" id="IPR009010">
    <property type="entry name" value="Asp_de-COase-like_dom_sf"/>
</dbReference>
<evidence type="ECO:0000313" key="19">
    <source>
        <dbReference type="Proteomes" id="UP000005496"/>
    </source>
</evidence>
<evidence type="ECO:0000256" key="5">
    <source>
        <dbReference type="ARBA" id="ARBA00022448"/>
    </source>
</evidence>
<dbReference type="eggNOG" id="COG3383">
    <property type="taxonomic scope" value="Bacteria"/>
</dbReference>
<gene>
    <name evidence="18" type="ORF">Dthio_PD1710</name>
</gene>
<evidence type="ECO:0000256" key="12">
    <source>
        <dbReference type="ARBA" id="ARBA00022982"/>
    </source>
</evidence>
<evidence type="ECO:0000256" key="15">
    <source>
        <dbReference type="ARBA" id="ARBA00023014"/>
    </source>
</evidence>
<evidence type="ECO:0000256" key="14">
    <source>
        <dbReference type="ARBA" id="ARBA00023004"/>
    </source>
</evidence>
<comment type="cofactor">
    <cofactor evidence="1">
        <name>W-bis(molybdopterin guanine dinucleotide)</name>
        <dbReference type="ChEBI" id="CHEBI:60537"/>
    </cofactor>
</comment>
<comment type="similarity">
    <text evidence="4">Belongs to the prokaryotic molybdopterin-containing oxidoreductase family.</text>
</comment>
<dbReference type="Pfam" id="PF01568">
    <property type="entry name" value="Molydop_binding"/>
    <property type="match status" value="1"/>
</dbReference>
<dbReference type="PANTHER" id="PTHR43598:SF1">
    <property type="entry name" value="FORMATE DEHYDROGENASE-O MAJOR SUBUNIT"/>
    <property type="match status" value="1"/>
</dbReference>
<dbReference type="eggNOG" id="COG0243">
    <property type="taxonomic scope" value="Bacteria"/>
</dbReference>
<evidence type="ECO:0000256" key="2">
    <source>
        <dbReference type="ARBA" id="ARBA00001966"/>
    </source>
</evidence>
<keyword evidence="9" id="KW-0574">Periplasm</keyword>
<reference evidence="18" key="1">
    <citation type="submission" date="2010-05" db="EMBL/GenBank/DDBJ databases">
        <title>The draft genome of Desulfonatronospira thiodismutans ASO3-1.</title>
        <authorList>
            <consortium name="US DOE Joint Genome Institute (JGI-PGF)"/>
            <person name="Lucas S."/>
            <person name="Copeland A."/>
            <person name="Lapidus A."/>
            <person name="Cheng J.-F."/>
            <person name="Bruce D."/>
            <person name="Goodwin L."/>
            <person name="Pitluck S."/>
            <person name="Chertkov O."/>
            <person name="Brettin T."/>
            <person name="Detter J.C."/>
            <person name="Han C."/>
            <person name="Land M.L."/>
            <person name="Hauser L."/>
            <person name="Kyrpides N."/>
            <person name="Mikhailova N."/>
            <person name="Muyzer G."/>
            <person name="Woyke T."/>
        </authorList>
    </citation>
    <scope>NUCLEOTIDE SEQUENCE [LARGE SCALE GENOMIC DNA]</scope>
    <source>
        <strain evidence="18">ASO3-1</strain>
    </source>
</reference>
<evidence type="ECO:0000256" key="1">
    <source>
        <dbReference type="ARBA" id="ARBA00001930"/>
    </source>
</evidence>
<keyword evidence="7" id="KW-0479">Metal-binding</keyword>
<keyword evidence="5" id="KW-0813">Transport</keyword>
<dbReference type="GO" id="GO:0042597">
    <property type="term" value="C:periplasmic space"/>
    <property type="evidence" value="ECO:0007669"/>
    <property type="project" value="UniProtKB-SubCell"/>
</dbReference>
<dbReference type="AlphaFoldDB" id="D6SNN3"/>
<dbReference type="SUPFAM" id="SSF53706">
    <property type="entry name" value="Formate dehydrogenase/DMSO reductase, domains 1-3"/>
    <property type="match status" value="1"/>
</dbReference>
<dbReference type="GO" id="GO:0008863">
    <property type="term" value="F:formate dehydrogenase (NAD+) activity"/>
    <property type="evidence" value="ECO:0007669"/>
    <property type="project" value="InterPro"/>
</dbReference>
<keyword evidence="19" id="KW-1185">Reference proteome</keyword>
<sequence>MILNRRGFIKLSVAAGSFLAFAGLGFNMKPTTAKAQLLRINWGRETTSICCYCSVGCGLLVHTSKEGQGRTINVEGDPDHPISEGSLCAKGASVYQLAENENRLTKVLYRAPYTDKWVEAPWDWAITRIARKVKEARDETFVKTNDQGQVVNRTDGIAHVGSAALDNEECWYLQALMRSLGLVYIEHQARLCHSSSVPSLAESYGRGAMTNHYTDLMNSDCILMMGGNPAECHPVTFKWIMKAKENGATLISVDPRYNRSSSKADIFAPMRSGTDTPFLLGMVKYILDNDLYFKDYVVNYTNAAFLVNPDFYFDPEEGLFSGFQKKSETNFAVFGSYDRDSWSFQKDNDGIPKRDTSLQDPNCVFQLLKKHVERYTLDRVSETTGTPRDKLEEVYKAFAATGAPDKSGTNTYAMGWTQHTIAVQLIRSMAMIQLLLGNVGNAGGGVNALRGESNVQGSTDSALLYHIIPAYNPTPRASWPTLEDYNKANTPVSHDPKSANWWQNRPKYIASLLKAMYPDKEPSESYNYMPRLDAGQDCSWLVMFDHMHQGKFKGLFAWGMNPAVSGADTNKTREALSKLDWLVNVNIFHNETGSFWHGPGMDPGRIKTEVFMLPAAVFYEKEGSITNSGRWAQWRYEGPKPLGGSKRDGDMMVMLARRLKALYQEEGGEFPEPIANFNLDNIVTDGKFDVEKMARLHNGYFLRDKTIDGTTYKAGTQVPSFALLQDDGSTACGNWLYCGSFTEDGNLMARRDKTQTDMQANIALFPNWSWAWPVNRRVLYNRASVDKNGRPYAPDKAVIKWQDNQWVGDVPDGGWGPSEKHPFIMTTEGYGRLFGPGLVDGPFPEHYEPLECPFEEQPFSKQLHNPVALHFEGEKRAVCDPRYPFVGTTYRVTEHWQSGVMTRWTPWLLECMPELFAEIDPELAKLREINNGDKVIVENPRGRVKAVAIVSHRLAPYKVMGQNLHMVGLPWHYGWLQPKDSGDAANLLTPAVGDANTGIPETKAFMVNIRKA</sequence>
<dbReference type="Pfam" id="PF00384">
    <property type="entry name" value="Molybdopterin"/>
    <property type="match status" value="1"/>
</dbReference>
<dbReference type="GO" id="GO:0030151">
    <property type="term" value="F:molybdenum ion binding"/>
    <property type="evidence" value="ECO:0007669"/>
    <property type="project" value="TreeGrafter"/>
</dbReference>
<dbReference type="InterPro" id="IPR006657">
    <property type="entry name" value="MoPterin_dinucl-bd_dom"/>
</dbReference>
<dbReference type="GO" id="GO:0009061">
    <property type="term" value="P:anaerobic respiration"/>
    <property type="evidence" value="ECO:0007669"/>
    <property type="project" value="TreeGrafter"/>
</dbReference>
<comment type="subcellular location">
    <subcellularLocation>
        <location evidence="3">Periplasm</location>
    </subcellularLocation>
</comment>
<evidence type="ECO:0000256" key="16">
    <source>
        <dbReference type="ARBA" id="ARBA00023245"/>
    </source>
</evidence>
<comment type="caution">
    <text evidence="18">The sequence shown here is derived from an EMBL/GenBank/DDBJ whole genome shotgun (WGS) entry which is preliminary data.</text>
</comment>
<dbReference type="PROSITE" id="PS51318">
    <property type="entry name" value="TAT"/>
    <property type="match status" value="1"/>
</dbReference>
<dbReference type="InterPro" id="IPR006963">
    <property type="entry name" value="Mopterin_OxRdtase_4Fe-4S_dom"/>
</dbReference>
<evidence type="ECO:0000256" key="10">
    <source>
        <dbReference type="ARBA" id="ARBA00022837"/>
    </source>
</evidence>
<dbReference type="Gene3D" id="3.40.50.740">
    <property type="match status" value="1"/>
</dbReference>
<dbReference type="InterPro" id="IPR006311">
    <property type="entry name" value="TAT_signal"/>
</dbReference>
<dbReference type="EMBL" id="ACJN02000002">
    <property type="protein sequence ID" value="EFI34359.1"/>
    <property type="molecule type" value="Genomic_DNA"/>
</dbReference>
<dbReference type="Gene3D" id="3.30.200.210">
    <property type="match status" value="1"/>
</dbReference>
<dbReference type="GO" id="GO:0047111">
    <property type="term" value="F:formate dehydrogenase (cytochrome-c-553) activity"/>
    <property type="evidence" value="ECO:0007669"/>
    <property type="project" value="InterPro"/>
</dbReference>
<dbReference type="PROSITE" id="PS51669">
    <property type="entry name" value="4FE4S_MOW_BIS_MGD"/>
    <property type="match status" value="1"/>
</dbReference>
<evidence type="ECO:0000313" key="18">
    <source>
        <dbReference type="EMBL" id="EFI34359.1"/>
    </source>
</evidence>
<proteinExistence type="inferred from homology"/>
<dbReference type="CDD" id="cd02792">
    <property type="entry name" value="MopB_CT_Formate-Dh-Na-like"/>
    <property type="match status" value="1"/>
</dbReference>
<dbReference type="SUPFAM" id="SSF50692">
    <property type="entry name" value="ADC-like"/>
    <property type="match status" value="1"/>
</dbReference>
<dbReference type="PROSITE" id="PS00551">
    <property type="entry name" value="MOLYBDOPTERIN_PROK_1"/>
    <property type="match status" value="1"/>
</dbReference>
<dbReference type="OrthoDB" id="9757870at2"/>
<dbReference type="GO" id="GO:0043546">
    <property type="term" value="F:molybdopterin cofactor binding"/>
    <property type="evidence" value="ECO:0007669"/>
    <property type="project" value="InterPro"/>
</dbReference>
<keyword evidence="13" id="KW-0560">Oxidoreductase</keyword>
<keyword evidence="15" id="KW-0411">Iron-sulfur</keyword>
<organism evidence="18 19">
    <name type="scientific">Desulfonatronospira thiodismutans ASO3-1</name>
    <dbReference type="NCBI Taxonomy" id="555779"/>
    <lineage>
        <taxon>Bacteria</taxon>
        <taxon>Pseudomonadati</taxon>
        <taxon>Thermodesulfobacteriota</taxon>
        <taxon>Desulfovibrionia</taxon>
        <taxon>Desulfovibrionales</taxon>
        <taxon>Desulfonatronovibrionaceae</taxon>
        <taxon>Desulfonatronospira</taxon>
    </lineage>
</organism>
<keyword evidence="11" id="KW-0712">Selenocysteine</keyword>
<keyword evidence="16" id="KW-0826">Tungsten</keyword>
<dbReference type="Gene3D" id="2.40.40.20">
    <property type="match status" value="1"/>
</dbReference>
<dbReference type="InterPro" id="IPR027467">
    <property type="entry name" value="MopterinOxRdtase_cofactor_BS"/>
</dbReference>
<dbReference type="CDD" id="cd02752">
    <property type="entry name" value="MopB_Formate-Dh-Na-like"/>
    <property type="match status" value="1"/>
</dbReference>
<dbReference type="InterPro" id="IPR006656">
    <property type="entry name" value="Mopterin_OxRdtase"/>
</dbReference>
<keyword evidence="8" id="KW-0732">Signal</keyword>
<dbReference type="PANTHER" id="PTHR43598">
    <property type="entry name" value="TUNGSTEN-CONTAINING FORMYLMETHANOFURAN DEHYDROGENASE 2 SUBUNIT B"/>
    <property type="match status" value="1"/>
</dbReference>
<dbReference type="InterPro" id="IPR006443">
    <property type="entry name" value="Formate-DH-alph_fdnG"/>
</dbReference>
<keyword evidence="10" id="KW-0106">Calcium</keyword>
<dbReference type="GO" id="GO:0009055">
    <property type="term" value="F:electron transfer activity"/>
    <property type="evidence" value="ECO:0007669"/>
    <property type="project" value="InterPro"/>
</dbReference>
<dbReference type="GO" id="GO:0051539">
    <property type="term" value="F:4 iron, 4 sulfur cluster binding"/>
    <property type="evidence" value="ECO:0007669"/>
    <property type="project" value="UniProtKB-KW"/>
</dbReference>
<evidence type="ECO:0000256" key="7">
    <source>
        <dbReference type="ARBA" id="ARBA00022723"/>
    </source>
</evidence>
<keyword evidence="14" id="KW-0408">Iron</keyword>
<name>D6SNN3_9BACT</name>
<protein>
    <submittedName>
        <fullName evidence="18">Formate dehydrogenase, alpha subunit</fullName>
    </submittedName>
</protein>
<evidence type="ECO:0000256" key="8">
    <source>
        <dbReference type="ARBA" id="ARBA00022729"/>
    </source>
</evidence>
<evidence type="ECO:0000256" key="9">
    <source>
        <dbReference type="ARBA" id="ARBA00022764"/>
    </source>
</evidence>
<keyword evidence="12" id="KW-0249">Electron transport</keyword>
<keyword evidence="6" id="KW-0004">4Fe-4S</keyword>
<dbReference type="Proteomes" id="UP000005496">
    <property type="component" value="Unassembled WGS sequence"/>
</dbReference>
<dbReference type="SMART" id="SM00926">
    <property type="entry name" value="Molybdop_Fe4S4"/>
    <property type="match status" value="1"/>
</dbReference>
<evidence type="ECO:0000256" key="4">
    <source>
        <dbReference type="ARBA" id="ARBA00010312"/>
    </source>
</evidence>
<evidence type="ECO:0000256" key="11">
    <source>
        <dbReference type="ARBA" id="ARBA00022933"/>
    </source>
</evidence>
<dbReference type="Pfam" id="PF04879">
    <property type="entry name" value="Molybdop_Fe4S4"/>
    <property type="match status" value="1"/>
</dbReference>
<comment type="cofactor">
    <cofactor evidence="2">
        <name>[4Fe-4S] cluster</name>
        <dbReference type="ChEBI" id="CHEBI:49883"/>
    </cofactor>
</comment>
<dbReference type="RefSeq" id="WP_008869687.1">
    <property type="nucleotide sequence ID" value="NZ_ACJN02000002.1"/>
</dbReference>
<evidence type="ECO:0000256" key="13">
    <source>
        <dbReference type="ARBA" id="ARBA00023002"/>
    </source>
</evidence>
<dbReference type="FunFam" id="3.40.228.10:FF:000009">
    <property type="entry name" value="Formate dehydrogenase, alpha subunit, selenocysteine-containing"/>
    <property type="match status" value="1"/>
</dbReference>
<accession>D6SNN3</accession>
<evidence type="ECO:0000256" key="3">
    <source>
        <dbReference type="ARBA" id="ARBA00004418"/>
    </source>
</evidence>
<dbReference type="NCBIfam" id="TIGR01553">
    <property type="entry name" value="formate-DH-alph"/>
    <property type="match status" value="1"/>
</dbReference>
<dbReference type="Gene3D" id="3.40.228.10">
    <property type="entry name" value="Dimethylsulfoxide Reductase, domain 2"/>
    <property type="match status" value="2"/>
</dbReference>
<evidence type="ECO:0000256" key="6">
    <source>
        <dbReference type="ARBA" id="ARBA00022485"/>
    </source>
</evidence>
<evidence type="ECO:0000259" key="17">
    <source>
        <dbReference type="PROSITE" id="PS51669"/>
    </source>
</evidence>